<dbReference type="EMBL" id="FNRV01000001">
    <property type="protein sequence ID" value="SED25677.1"/>
    <property type="molecule type" value="Genomic_DNA"/>
</dbReference>
<protein>
    <submittedName>
        <fullName evidence="1">Uncharacterized protein</fullName>
    </submittedName>
</protein>
<keyword evidence="2" id="KW-1185">Reference proteome</keyword>
<name>A0ABY0YB02_9PSED</name>
<sequence>MTVLLTFRPTTVVMWTDFTHGFRKDVNRDLITPHYCEDTTENKN</sequence>
<reference evidence="1 2" key="1">
    <citation type="submission" date="2016-10" db="EMBL/GenBank/DDBJ databases">
        <authorList>
            <person name="Varghese N."/>
            <person name="Submissions S."/>
        </authorList>
    </citation>
    <scope>NUCLEOTIDE SEQUENCE [LARGE SCALE GENOMIC DNA]</scope>
    <source>
        <strain evidence="1 2">DSM 18327</strain>
    </source>
</reference>
<accession>A0ABY0YB02</accession>
<organism evidence="1 2">
    <name type="scientific">Pseudomonas mohnii</name>
    <dbReference type="NCBI Taxonomy" id="395600"/>
    <lineage>
        <taxon>Bacteria</taxon>
        <taxon>Pseudomonadati</taxon>
        <taxon>Pseudomonadota</taxon>
        <taxon>Gammaproteobacteria</taxon>
        <taxon>Pseudomonadales</taxon>
        <taxon>Pseudomonadaceae</taxon>
        <taxon>Pseudomonas</taxon>
    </lineage>
</organism>
<proteinExistence type="predicted"/>
<evidence type="ECO:0000313" key="1">
    <source>
        <dbReference type="EMBL" id="SED25677.1"/>
    </source>
</evidence>
<evidence type="ECO:0000313" key="2">
    <source>
        <dbReference type="Proteomes" id="UP000199665"/>
    </source>
</evidence>
<gene>
    <name evidence="1" type="ORF">SAMN05216205_4703</name>
</gene>
<comment type="caution">
    <text evidence="1">The sequence shown here is derived from an EMBL/GenBank/DDBJ whole genome shotgun (WGS) entry which is preliminary data.</text>
</comment>
<dbReference type="Proteomes" id="UP000199665">
    <property type="component" value="Unassembled WGS sequence"/>
</dbReference>